<evidence type="ECO:0000313" key="3">
    <source>
        <dbReference type="Proteomes" id="UP001158045"/>
    </source>
</evidence>
<evidence type="ECO:0000313" key="2">
    <source>
        <dbReference type="EMBL" id="MDH8679262.1"/>
    </source>
</evidence>
<feature type="transmembrane region" description="Helical" evidence="1">
    <location>
        <begin position="56"/>
        <end position="89"/>
    </location>
</feature>
<name>A0ABT6NFU1_9FIRM</name>
<evidence type="ECO:0000256" key="1">
    <source>
        <dbReference type="SAM" id="Phobius"/>
    </source>
</evidence>
<dbReference type="EMBL" id="JARYZI010000010">
    <property type="protein sequence ID" value="MDH8679262.1"/>
    <property type="molecule type" value="Genomic_DNA"/>
</dbReference>
<keyword evidence="1" id="KW-0812">Transmembrane</keyword>
<gene>
    <name evidence="2" type="ORF">QE109_13980</name>
</gene>
<organism evidence="2 3">
    <name type="scientific">Fusibacter bizertensis</name>
    <dbReference type="NCBI Taxonomy" id="1488331"/>
    <lineage>
        <taxon>Bacteria</taxon>
        <taxon>Bacillati</taxon>
        <taxon>Bacillota</taxon>
        <taxon>Clostridia</taxon>
        <taxon>Eubacteriales</taxon>
        <taxon>Eubacteriales Family XII. Incertae Sedis</taxon>
        <taxon>Fusibacter</taxon>
    </lineage>
</organism>
<proteinExistence type="predicted"/>
<dbReference type="Proteomes" id="UP001158045">
    <property type="component" value="Unassembled WGS sequence"/>
</dbReference>
<keyword evidence="1" id="KW-1133">Transmembrane helix</keyword>
<dbReference type="RefSeq" id="WP_281095155.1">
    <property type="nucleotide sequence ID" value="NZ_JARYZI010000010.1"/>
</dbReference>
<sequence length="163" mass="18008">MEQLKNLFSSDEKVIDTPIMKVKGNVLAFNDYFLQISNISQVSIAPGSKRNYPVSAIAAVLGGLLIISLKSFIAILIGLMVAGFGGYMLYNTYTKNSNSGENMVIHLNSGSIFYINFKERTFLNKVMEVLKDCSNSSKSNYVIDVKNSVITVGDENKIEFKQA</sequence>
<comment type="caution">
    <text evidence="2">The sequence shown here is derived from an EMBL/GenBank/DDBJ whole genome shotgun (WGS) entry which is preliminary data.</text>
</comment>
<keyword evidence="3" id="KW-1185">Reference proteome</keyword>
<keyword evidence="1" id="KW-0472">Membrane</keyword>
<protein>
    <submittedName>
        <fullName evidence="2">Uncharacterized protein</fullName>
    </submittedName>
</protein>
<reference evidence="2 3" key="1">
    <citation type="submission" date="2023-04" db="EMBL/GenBank/DDBJ databases">
        <title>Fusibacter bizertensis strain WBS, isolated from littoral bottom sediments of the Arctic seas - biochemical and genomic analysis.</title>
        <authorList>
            <person name="Brioukhanov A.L."/>
        </authorList>
    </citation>
    <scope>NUCLEOTIDE SEQUENCE [LARGE SCALE GENOMIC DNA]</scope>
    <source>
        <strain evidence="2 3">WBS</strain>
    </source>
</reference>
<accession>A0ABT6NFU1</accession>